<dbReference type="Proteomes" id="UP000790833">
    <property type="component" value="Unassembled WGS sequence"/>
</dbReference>
<proteinExistence type="inferred from homology"/>
<evidence type="ECO:0000313" key="7">
    <source>
        <dbReference type="EMBL" id="KAG7192963.1"/>
    </source>
</evidence>
<dbReference type="SUPFAM" id="SSF118203">
    <property type="entry name" value="Vacuolar ATP synthase subunit C"/>
    <property type="match status" value="1"/>
</dbReference>
<evidence type="ECO:0000313" key="8">
    <source>
        <dbReference type="Proteomes" id="UP000790833"/>
    </source>
</evidence>
<protein>
    <recommendedName>
        <fullName evidence="6">V-type proton ATPase subunit C</fullName>
    </recommendedName>
</protein>
<comment type="similarity">
    <text evidence="1 6">Belongs to the V-ATPase C subunit family.</text>
</comment>
<dbReference type="GeneID" id="66114442"/>
<comment type="caution">
    <text evidence="7">The sequence shown here is derived from an EMBL/GenBank/DDBJ whole genome shotgun (WGS) entry which is preliminary data.</text>
</comment>
<organism evidence="7 8">
    <name type="scientific">Scheffersomyces spartinae</name>
    <dbReference type="NCBI Taxonomy" id="45513"/>
    <lineage>
        <taxon>Eukaryota</taxon>
        <taxon>Fungi</taxon>
        <taxon>Dikarya</taxon>
        <taxon>Ascomycota</taxon>
        <taxon>Saccharomycotina</taxon>
        <taxon>Pichiomycetes</taxon>
        <taxon>Debaryomycetaceae</taxon>
        <taxon>Scheffersomyces</taxon>
    </lineage>
</organism>
<gene>
    <name evidence="7" type="primary">VMA5</name>
    <name evidence="7" type="ORF">KQ657_001068</name>
</gene>
<dbReference type="PANTHER" id="PTHR10137">
    <property type="entry name" value="V-TYPE PROTON ATPASE SUBUNIT C"/>
    <property type="match status" value="1"/>
</dbReference>
<dbReference type="PANTHER" id="PTHR10137:SF0">
    <property type="entry name" value="V-TYPE PROTON ATPASE SUBUNIT C"/>
    <property type="match status" value="1"/>
</dbReference>
<dbReference type="AlphaFoldDB" id="A0A9P7V876"/>
<keyword evidence="3 6" id="KW-0375">Hydrogen ion transport</keyword>
<evidence type="ECO:0000256" key="5">
    <source>
        <dbReference type="ARBA" id="ARBA00053565"/>
    </source>
</evidence>
<keyword evidence="4 6" id="KW-0406">Ion transport</keyword>
<evidence type="ECO:0000256" key="6">
    <source>
        <dbReference type="RuleBase" id="RU364010"/>
    </source>
</evidence>
<dbReference type="EMBL" id="JAHMUF010000014">
    <property type="protein sequence ID" value="KAG7192963.1"/>
    <property type="molecule type" value="Genomic_DNA"/>
</dbReference>
<dbReference type="GO" id="GO:0046961">
    <property type="term" value="F:proton-transporting ATPase activity, rotational mechanism"/>
    <property type="evidence" value="ECO:0007669"/>
    <property type="project" value="InterPro"/>
</dbReference>
<comment type="function">
    <text evidence="6">Subunit of the V1 complex of vacuolar(H+)-ATPase (V-ATPase), a multisubunit enzyme composed of a peripheral complex (V1) that hydrolyzes ATP and a membrane integral complex (V0) that translocates protons. V-ATPase is responsible for acidifying and maintaining the pH of intracellular compartments and in some cell types, is targeted to the plasma membrane, where it is responsible for acidifying the extracellular environment. Subunit C is necessary for the assembly of the catalytic sector of the enzyme and is likely to have a specific function in its catalytic activity.</text>
</comment>
<accession>A0A9P7V876</accession>
<evidence type="ECO:0000256" key="4">
    <source>
        <dbReference type="ARBA" id="ARBA00023065"/>
    </source>
</evidence>
<evidence type="ECO:0000256" key="3">
    <source>
        <dbReference type="ARBA" id="ARBA00022781"/>
    </source>
</evidence>
<dbReference type="Gene3D" id="3.30.70.100">
    <property type="match status" value="1"/>
</dbReference>
<dbReference type="FunFam" id="3.30.70.100:FF:000002">
    <property type="entry name" value="V-type proton ATPase subunit C"/>
    <property type="match status" value="1"/>
</dbReference>
<dbReference type="CDD" id="cd14785">
    <property type="entry name" value="V-ATPase_C"/>
    <property type="match status" value="1"/>
</dbReference>
<dbReference type="Gene3D" id="1.20.1460.10">
    <property type="entry name" value="subunit c (vma5p) of the yeast v-atpase, domain 2"/>
    <property type="match status" value="1"/>
</dbReference>
<evidence type="ECO:0000256" key="1">
    <source>
        <dbReference type="ARBA" id="ARBA00006138"/>
    </source>
</evidence>
<dbReference type="InterPro" id="IPR036132">
    <property type="entry name" value="Vac_ATP_synth_c_sf"/>
</dbReference>
<evidence type="ECO:0000256" key="2">
    <source>
        <dbReference type="ARBA" id="ARBA00022448"/>
    </source>
</evidence>
<dbReference type="InterPro" id="IPR004907">
    <property type="entry name" value="ATPase_V1-cplx_csu"/>
</dbReference>
<keyword evidence="2 6" id="KW-0813">Transport</keyword>
<dbReference type="Pfam" id="PF03223">
    <property type="entry name" value="V-ATPase_C"/>
    <property type="match status" value="1"/>
</dbReference>
<dbReference type="GO" id="GO:0000221">
    <property type="term" value="C:vacuolar proton-transporting V-type ATPase, V1 domain"/>
    <property type="evidence" value="ECO:0007669"/>
    <property type="project" value="TreeGrafter"/>
</dbReference>
<comment type="subunit">
    <text evidence="6">V-ATPase is a heteromultimeric enzyme composed of a peripheral catalytic V1 complex (components A to H) attached to an integral membrane V0 proton pore complex.</text>
</comment>
<dbReference type="OrthoDB" id="6605928at2759"/>
<reference evidence="7" key="1">
    <citation type="submission" date="2021-03" db="EMBL/GenBank/DDBJ databases">
        <authorList>
            <person name="Palmer J.M."/>
        </authorList>
    </citation>
    <scope>NUCLEOTIDE SEQUENCE</scope>
    <source>
        <strain evidence="7">ARV_011</strain>
    </source>
</reference>
<name>A0A9P7V876_9ASCO</name>
<dbReference type="Gene3D" id="3.30.70.1180">
    <property type="entry name" value="Vacuolar atp synthase subunit c, domain 1"/>
    <property type="match status" value="1"/>
</dbReference>
<comment type="function">
    <text evidence="5">Subunit of the V1 complex of vacuolar(H+)-ATPase (V-ATPase), a multisubunit enzyme composed of a peripheral complex (V1) that hydrolyzes ATP and a membrane integral complex (V0) that translocates protons. V-ATPase is responsible for acidifying and maintaining the pH of intracellular compartments. Subunit C is necessary for the assembly of the catalytic sector of the enzyme and is likely to have a specific function in its catalytic activity. Reversibly leaves the enzyme after glucose depletion, causing the catalytic subcomplex V1 to detach from the V0 section.</text>
</comment>
<dbReference type="RefSeq" id="XP_043048512.1">
    <property type="nucleotide sequence ID" value="XM_043191880.1"/>
</dbReference>
<sequence>MDAVAEYLFLSLPQSADAKEWLEQQLNSGKSPIYQLKFPDFQIGTLDSLIQESEELSKIDLLLVLAISKVVDILSNVLETPTGSFSNKVVNSKLVLDYVEKFQWNTSKYRLDNPVTQLVKVIADEALVLDSDVRASYQSYQTAKLNFLAADRKKNGDLSIKSLHEIVRPEQFVLNSDHLITVLIAVPKSLVDDFKKTYETLTQFVVPRSAELISSDSEYSLFGITLFKKYQQEFYSAAREKKWHPRTDFTYLEEVLDNLRKEFDMTRAAETKTKNDLIRLARTAYSDIFSCWVHIKTLRVYVESVLRYGLPPKFDFFLIKFTANSLKDVSKVKKELIAKFGYLGGNQHSQNQNLHEYASLVDTEYDPFVIYELPIV</sequence>
<keyword evidence="8" id="KW-1185">Reference proteome</keyword>